<comment type="caution">
    <text evidence="1">The sequence shown here is derived from an EMBL/GenBank/DDBJ whole genome shotgun (WGS) entry which is preliminary data.</text>
</comment>
<dbReference type="PANTHER" id="PTHR37943">
    <property type="entry name" value="PROTEIN VES"/>
    <property type="match status" value="1"/>
</dbReference>
<evidence type="ECO:0008006" key="3">
    <source>
        <dbReference type="Google" id="ProtNLM"/>
    </source>
</evidence>
<evidence type="ECO:0000313" key="2">
    <source>
        <dbReference type="Proteomes" id="UP001165044"/>
    </source>
</evidence>
<dbReference type="InterPro" id="IPR014710">
    <property type="entry name" value="RmlC-like_jellyroll"/>
</dbReference>
<dbReference type="EMBL" id="BSDC01000001">
    <property type="protein sequence ID" value="GLH66208.1"/>
    <property type="molecule type" value="Genomic_DNA"/>
</dbReference>
<dbReference type="Proteomes" id="UP001165044">
    <property type="component" value="Unassembled WGS sequence"/>
</dbReference>
<dbReference type="InterPro" id="IPR011051">
    <property type="entry name" value="RmlC_Cupin_sf"/>
</dbReference>
<evidence type="ECO:0000313" key="1">
    <source>
        <dbReference type="EMBL" id="GLH66208.1"/>
    </source>
</evidence>
<dbReference type="Gene3D" id="2.60.120.10">
    <property type="entry name" value="Jelly Rolls"/>
    <property type="match status" value="1"/>
</dbReference>
<accession>A0ABQ5PV84</accession>
<proteinExistence type="predicted"/>
<name>A0ABQ5PV84_9BACT</name>
<protein>
    <recommendedName>
        <fullName evidence="3">HutD family protein</fullName>
    </recommendedName>
</protein>
<dbReference type="InterPro" id="IPR010282">
    <property type="entry name" value="Uncharacterised_HutD/Ves"/>
</dbReference>
<sequence>MPWKNGGGTTLELAVDPPGATLETGFRWRLSSADVAASGPFSAFPGLERWLLLLAGAGFHIDFGPHGRAELTEPFLPIHFSGDWPAVATLAGGPSQDFNLMVDPRRCRARLETLRLEASLALPLQAATTLLFVARGTVSVPAWNLHLGHRHLLRVERGRGALSVAPGLAGAVLVRMDLDPA</sequence>
<organism evidence="1 2">
    <name type="scientific">Geothrix edaphica</name>
    <dbReference type="NCBI Taxonomy" id="2927976"/>
    <lineage>
        <taxon>Bacteria</taxon>
        <taxon>Pseudomonadati</taxon>
        <taxon>Acidobacteriota</taxon>
        <taxon>Holophagae</taxon>
        <taxon>Holophagales</taxon>
        <taxon>Holophagaceae</taxon>
        <taxon>Geothrix</taxon>
    </lineage>
</organism>
<reference evidence="1" key="1">
    <citation type="journal article" date="2023" name="Antonie Van Leeuwenhoek">
        <title>Mesoterricola silvestris gen. nov., sp. nov., Mesoterricola sediminis sp. nov., Geothrix oryzae sp. nov., Geothrix edaphica sp. nov., Geothrix rubra sp. nov., and Geothrix limicola sp. nov., six novel members of Acidobacteriota isolated from soils.</title>
        <authorList>
            <person name="Itoh H."/>
            <person name="Sugisawa Y."/>
            <person name="Mise K."/>
            <person name="Xu Z."/>
            <person name="Kuniyasu M."/>
            <person name="Ushijima N."/>
            <person name="Kawano K."/>
            <person name="Kobayashi E."/>
            <person name="Shiratori Y."/>
            <person name="Masuda Y."/>
            <person name="Senoo K."/>
        </authorList>
    </citation>
    <scope>NUCLEOTIDE SEQUENCE</scope>
    <source>
        <strain evidence="1">Red802</strain>
    </source>
</reference>
<dbReference type="SUPFAM" id="SSF51182">
    <property type="entry name" value="RmlC-like cupins"/>
    <property type="match status" value="1"/>
</dbReference>
<keyword evidence="2" id="KW-1185">Reference proteome</keyword>
<dbReference type="RefSeq" id="WP_285606287.1">
    <property type="nucleotide sequence ID" value="NZ_BSDC01000001.1"/>
</dbReference>
<dbReference type="CDD" id="cd20293">
    <property type="entry name" value="cupin_HutD_N"/>
    <property type="match status" value="1"/>
</dbReference>
<gene>
    <name evidence="1" type="ORF">GETHED_05720</name>
</gene>
<dbReference type="PANTHER" id="PTHR37943:SF1">
    <property type="entry name" value="PROTEIN VES"/>
    <property type="match status" value="1"/>
</dbReference>
<dbReference type="Pfam" id="PF05962">
    <property type="entry name" value="HutD"/>
    <property type="match status" value="1"/>
</dbReference>